<gene>
    <name evidence="4" type="ORF">TorRG33x02_075230</name>
</gene>
<name>A0A2P5FFI2_TREOI</name>
<evidence type="ECO:0000313" key="4">
    <source>
        <dbReference type="EMBL" id="PON96542.1"/>
    </source>
</evidence>
<protein>
    <submittedName>
        <fullName evidence="4">LRR domain containing protein</fullName>
    </submittedName>
</protein>
<comment type="caution">
    <text evidence="4">The sequence shown here is derived from an EMBL/GenBank/DDBJ whole genome shotgun (WGS) entry which is preliminary data.</text>
</comment>
<dbReference type="PANTHER" id="PTHR36766">
    <property type="entry name" value="PLANT BROAD-SPECTRUM MILDEW RESISTANCE PROTEIN RPW8"/>
    <property type="match status" value="1"/>
</dbReference>
<dbReference type="GO" id="GO:0006952">
    <property type="term" value="P:defense response"/>
    <property type="evidence" value="ECO:0007669"/>
    <property type="project" value="UniProtKB-KW"/>
</dbReference>
<dbReference type="Proteomes" id="UP000237000">
    <property type="component" value="Unassembled WGS sequence"/>
</dbReference>
<dbReference type="AlphaFoldDB" id="A0A2P5FFI2"/>
<dbReference type="InterPro" id="IPR032675">
    <property type="entry name" value="LRR_dom_sf"/>
</dbReference>
<dbReference type="STRING" id="63057.A0A2P5FFI2"/>
<keyword evidence="1" id="KW-0433">Leucine-rich repeat</keyword>
<sequence length="104" mass="11882">MVALPHGIQYVTSLKELSIWYCESLTTIPEWIIDLKSLKKLEVWNCPGLTSLPEGIQRLTSLKRLEIRECPILLQGCRRQTGQVWSKIAHIPDLSLHPDPNADH</sequence>
<evidence type="ECO:0000259" key="3">
    <source>
        <dbReference type="Pfam" id="PF25019"/>
    </source>
</evidence>
<reference evidence="5" key="1">
    <citation type="submission" date="2016-06" db="EMBL/GenBank/DDBJ databases">
        <title>Parallel loss of symbiosis genes in relatives of nitrogen-fixing non-legume Parasponia.</title>
        <authorList>
            <person name="Van Velzen R."/>
            <person name="Holmer R."/>
            <person name="Bu F."/>
            <person name="Rutten L."/>
            <person name="Van Zeijl A."/>
            <person name="Liu W."/>
            <person name="Santuari L."/>
            <person name="Cao Q."/>
            <person name="Sharma T."/>
            <person name="Shen D."/>
            <person name="Roswanjaya Y."/>
            <person name="Wardhani T."/>
            <person name="Kalhor M.S."/>
            <person name="Jansen J."/>
            <person name="Van den Hoogen J."/>
            <person name="Gungor B."/>
            <person name="Hartog M."/>
            <person name="Hontelez J."/>
            <person name="Verver J."/>
            <person name="Yang W.-C."/>
            <person name="Schijlen E."/>
            <person name="Repin R."/>
            <person name="Schilthuizen M."/>
            <person name="Schranz E."/>
            <person name="Heidstra R."/>
            <person name="Miyata K."/>
            <person name="Fedorova E."/>
            <person name="Kohlen W."/>
            <person name="Bisseling T."/>
            <person name="Smit S."/>
            <person name="Geurts R."/>
        </authorList>
    </citation>
    <scope>NUCLEOTIDE SEQUENCE [LARGE SCALE GENOMIC DNA]</scope>
    <source>
        <strain evidence="5">cv. RG33-2</strain>
    </source>
</reference>
<keyword evidence="2" id="KW-0611">Plant defense</keyword>
<evidence type="ECO:0000256" key="1">
    <source>
        <dbReference type="ARBA" id="ARBA00022614"/>
    </source>
</evidence>
<dbReference type="Gene3D" id="3.80.10.10">
    <property type="entry name" value="Ribonuclease Inhibitor"/>
    <property type="match status" value="1"/>
</dbReference>
<dbReference type="Pfam" id="PF25019">
    <property type="entry name" value="LRR_R13L1-DRL21"/>
    <property type="match status" value="1"/>
</dbReference>
<dbReference type="EMBL" id="JXTC01000037">
    <property type="protein sequence ID" value="PON96542.1"/>
    <property type="molecule type" value="Genomic_DNA"/>
</dbReference>
<dbReference type="PANTHER" id="PTHR36766:SF38">
    <property type="entry name" value="DISEASE RESISTANCE PROTEIN RGA3"/>
    <property type="match status" value="1"/>
</dbReference>
<evidence type="ECO:0000313" key="5">
    <source>
        <dbReference type="Proteomes" id="UP000237000"/>
    </source>
</evidence>
<feature type="domain" description="R13L1/DRL21-like LRR repeat region" evidence="3">
    <location>
        <begin position="9"/>
        <end position="70"/>
    </location>
</feature>
<proteinExistence type="predicted"/>
<evidence type="ECO:0000256" key="2">
    <source>
        <dbReference type="ARBA" id="ARBA00022821"/>
    </source>
</evidence>
<dbReference type="InterPro" id="IPR056789">
    <property type="entry name" value="LRR_R13L1-DRL21"/>
</dbReference>
<dbReference type="InParanoid" id="A0A2P5FFI2"/>
<keyword evidence="5" id="KW-1185">Reference proteome</keyword>
<dbReference type="OrthoDB" id="1928346at2759"/>
<organism evidence="4 5">
    <name type="scientific">Trema orientale</name>
    <name type="common">Charcoal tree</name>
    <name type="synonym">Celtis orientalis</name>
    <dbReference type="NCBI Taxonomy" id="63057"/>
    <lineage>
        <taxon>Eukaryota</taxon>
        <taxon>Viridiplantae</taxon>
        <taxon>Streptophyta</taxon>
        <taxon>Embryophyta</taxon>
        <taxon>Tracheophyta</taxon>
        <taxon>Spermatophyta</taxon>
        <taxon>Magnoliopsida</taxon>
        <taxon>eudicotyledons</taxon>
        <taxon>Gunneridae</taxon>
        <taxon>Pentapetalae</taxon>
        <taxon>rosids</taxon>
        <taxon>fabids</taxon>
        <taxon>Rosales</taxon>
        <taxon>Cannabaceae</taxon>
        <taxon>Trema</taxon>
    </lineage>
</organism>
<dbReference type="SUPFAM" id="SSF52047">
    <property type="entry name" value="RNI-like"/>
    <property type="match status" value="1"/>
</dbReference>
<accession>A0A2P5FFI2</accession>